<dbReference type="Gene3D" id="1.25.40.20">
    <property type="entry name" value="Ankyrin repeat-containing domain"/>
    <property type="match status" value="2"/>
</dbReference>
<dbReference type="InterPro" id="IPR014352">
    <property type="entry name" value="FERM/acyl-CoA-bd_prot_sf"/>
</dbReference>
<dbReference type="AlphaFoldDB" id="A0A1Y2F9K5"/>
<dbReference type="Gene3D" id="1.20.80.10">
    <property type="match status" value="1"/>
</dbReference>
<dbReference type="SUPFAM" id="SSF48403">
    <property type="entry name" value="Ankyrin repeat"/>
    <property type="match status" value="1"/>
</dbReference>
<accession>A0A1Y2F9K5</accession>
<keyword evidence="2" id="KW-0040">ANK repeat</keyword>
<dbReference type="SMART" id="SM00248">
    <property type="entry name" value="ANK"/>
    <property type="match status" value="3"/>
</dbReference>
<protein>
    <submittedName>
        <fullName evidence="3">Ankyrin repeat-containing domain protein</fullName>
    </submittedName>
</protein>
<dbReference type="Proteomes" id="UP000193685">
    <property type="component" value="Unassembled WGS sequence"/>
</dbReference>
<dbReference type="RefSeq" id="XP_040724140.1">
    <property type="nucleotide sequence ID" value="XM_040871405.1"/>
</dbReference>
<evidence type="ECO:0000256" key="2">
    <source>
        <dbReference type="ARBA" id="ARBA00023043"/>
    </source>
</evidence>
<sequence>MEDDIPFETLAQYVGASDAFRATSKRTQLQFYALYKAFNQGPAPQVDVFRRLYMYFIEPTEYAKWAAWDLASWRYRTSAEVRSRYCVLAKSIGAFPTDAQLAIMRLSGTKPAGRGSSLAKEVAITEAPLELDALIDACEKDDEETIRLFASGQGNINIKTAEGTTLLHFAVDYKAMRVLKLLLTMPSVDIDAQDDQGQTALHLAAINGAAWQELGRLLVTQGKADMSIKDHEGQSPEDILVDEGIDVSTWQ</sequence>
<proteinExistence type="predicted"/>
<dbReference type="PANTHER" id="PTHR24198">
    <property type="entry name" value="ANKYRIN REPEAT AND PROTEIN KINASE DOMAIN-CONTAINING PROTEIN"/>
    <property type="match status" value="1"/>
</dbReference>
<dbReference type="OrthoDB" id="20872at2759"/>
<dbReference type="EMBL" id="MCFI01000014">
    <property type="protein sequence ID" value="ORY80006.1"/>
    <property type="molecule type" value="Genomic_DNA"/>
</dbReference>
<dbReference type="PANTHER" id="PTHR24198:SF165">
    <property type="entry name" value="ANKYRIN REPEAT-CONTAINING PROTEIN-RELATED"/>
    <property type="match status" value="1"/>
</dbReference>
<dbReference type="Pfam" id="PF13857">
    <property type="entry name" value="Ank_5"/>
    <property type="match status" value="1"/>
</dbReference>
<evidence type="ECO:0000313" key="4">
    <source>
        <dbReference type="Proteomes" id="UP000193685"/>
    </source>
</evidence>
<dbReference type="GeneID" id="63788004"/>
<reference evidence="3 4" key="1">
    <citation type="submission" date="2016-07" db="EMBL/GenBank/DDBJ databases">
        <title>Pervasive Adenine N6-methylation of Active Genes in Fungi.</title>
        <authorList>
            <consortium name="DOE Joint Genome Institute"/>
            <person name="Mondo S.J."/>
            <person name="Dannebaum R.O."/>
            <person name="Kuo R.C."/>
            <person name="Labutti K."/>
            <person name="Haridas S."/>
            <person name="Kuo A."/>
            <person name="Salamov A."/>
            <person name="Ahrendt S.R."/>
            <person name="Lipzen A."/>
            <person name="Sullivan W."/>
            <person name="Andreopoulos W.B."/>
            <person name="Clum A."/>
            <person name="Lindquist E."/>
            <person name="Daum C."/>
            <person name="Ramamoorthy G.K."/>
            <person name="Gryganskyi A."/>
            <person name="Culley D."/>
            <person name="Magnuson J.K."/>
            <person name="James T.Y."/>
            <person name="O'Malley M.A."/>
            <person name="Stajich J.E."/>
            <person name="Spatafora J.W."/>
            <person name="Visel A."/>
            <person name="Grigoriev I.V."/>
        </authorList>
    </citation>
    <scope>NUCLEOTIDE SEQUENCE [LARGE SCALE GENOMIC DNA]</scope>
    <source>
        <strain evidence="3 4">12-1054</strain>
    </source>
</reference>
<organism evidence="3 4">
    <name type="scientific">Protomyces lactucae-debilis</name>
    <dbReference type="NCBI Taxonomy" id="2754530"/>
    <lineage>
        <taxon>Eukaryota</taxon>
        <taxon>Fungi</taxon>
        <taxon>Dikarya</taxon>
        <taxon>Ascomycota</taxon>
        <taxon>Taphrinomycotina</taxon>
        <taxon>Taphrinomycetes</taxon>
        <taxon>Taphrinales</taxon>
        <taxon>Protomycetaceae</taxon>
        <taxon>Protomyces</taxon>
    </lineage>
</organism>
<dbReference type="STRING" id="56484.A0A1Y2F9K5"/>
<name>A0A1Y2F9K5_PROLT</name>
<gene>
    <name evidence="3" type="ORF">BCR37DRAFT_394064</name>
</gene>
<dbReference type="GO" id="GO:0000062">
    <property type="term" value="F:fatty-acyl-CoA binding"/>
    <property type="evidence" value="ECO:0007669"/>
    <property type="project" value="InterPro"/>
</dbReference>
<keyword evidence="4" id="KW-1185">Reference proteome</keyword>
<keyword evidence="1" id="KW-0677">Repeat</keyword>
<comment type="caution">
    <text evidence="3">The sequence shown here is derived from an EMBL/GenBank/DDBJ whole genome shotgun (WGS) entry which is preliminary data.</text>
</comment>
<dbReference type="InterPro" id="IPR036770">
    <property type="entry name" value="Ankyrin_rpt-contain_sf"/>
</dbReference>
<dbReference type="SUPFAM" id="SSF47027">
    <property type="entry name" value="Acyl-CoA binding protein"/>
    <property type="match status" value="1"/>
</dbReference>
<evidence type="ECO:0000313" key="3">
    <source>
        <dbReference type="EMBL" id="ORY80006.1"/>
    </source>
</evidence>
<dbReference type="InterPro" id="IPR002110">
    <property type="entry name" value="Ankyrin_rpt"/>
</dbReference>
<dbReference type="InterPro" id="IPR035984">
    <property type="entry name" value="Acyl-CoA-binding_sf"/>
</dbReference>
<evidence type="ECO:0000256" key="1">
    <source>
        <dbReference type="ARBA" id="ARBA00022737"/>
    </source>
</evidence>